<feature type="domain" description="Fibronectin type-III" evidence="5">
    <location>
        <begin position="638"/>
        <end position="723"/>
    </location>
</feature>
<dbReference type="SUPFAM" id="SSF49785">
    <property type="entry name" value="Galactose-binding domain-like"/>
    <property type="match status" value="2"/>
</dbReference>
<dbReference type="RefSeq" id="WP_212531555.1">
    <property type="nucleotide sequence ID" value="NZ_JAGSOG010000180.1"/>
</dbReference>
<feature type="domain" description="Fibronectin type-III" evidence="5">
    <location>
        <begin position="728"/>
        <end position="830"/>
    </location>
</feature>
<keyword evidence="2" id="KW-0119">Carbohydrate metabolism</keyword>
<dbReference type="InterPro" id="IPR003961">
    <property type="entry name" value="FN3_dom"/>
</dbReference>
<dbReference type="PROSITE" id="PS50853">
    <property type="entry name" value="FN3"/>
    <property type="match status" value="5"/>
</dbReference>
<organism evidence="7 8">
    <name type="scientific">Actinospica durhamensis</name>
    <dbReference type="NCBI Taxonomy" id="1508375"/>
    <lineage>
        <taxon>Bacteria</taxon>
        <taxon>Bacillati</taxon>
        <taxon>Actinomycetota</taxon>
        <taxon>Actinomycetes</taxon>
        <taxon>Catenulisporales</taxon>
        <taxon>Actinospicaceae</taxon>
        <taxon>Actinospica</taxon>
    </lineage>
</organism>
<dbReference type="CDD" id="cd04081">
    <property type="entry name" value="CBM35_galactosidase-like"/>
    <property type="match status" value="2"/>
</dbReference>
<dbReference type="PANTHER" id="PTHR46957">
    <property type="entry name" value="CYTOKINE RECEPTOR"/>
    <property type="match status" value="1"/>
</dbReference>
<feature type="signal peptide" evidence="4">
    <location>
        <begin position="1"/>
        <end position="33"/>
    </location>
</feature>
<dbReference type="Pfam" id="PF16116">
    <property type="entry name" value="DUF4832"/>
    <property type="match status" value="1"/>
</dbReference>
<dbReference type="InterPro" id="IPR050713">
    <property type="entry name" value="RTP_Phos/Ushers"/>
</dbReference>
<dbReference type="InterPro" id="IPR036116">
    <property type="entry name" value="FN3_sf"/>
</dbReference>
<feature type="region of interest" description="Disordered" evidence="3">
    <location>
        <begin position="829"/>
        <end position="848"/>
    </location>
</feature>
<feature type="compositionally biased region" description="Low complexity" evidence="3">
    <location>
        <begin position="829"/>
        <end position="840"/>
    </location>
</feature>
<dbReference type="Pfam" id="PF03422">
    <property type="entry name" value="CBM_6"/>
    <property type="match status" value="2"/>
</dbReference>
<keyword evidence="4" id="KW-0732">Signal</keyword>
<dbReference type="InterPro" id="IPR013783">
    <property type="entry name" value="Ig-like_fold"/>
</dbReference>
<dbReference type="PANTHER" id="PTHR46957:SF3">
    <property type="entry name" value="CYTOKINE RECEPTOR"/>
    <property type="match status" value="1"/>
</dbReference>
<dbReference type="CDD" id="cd00063">
    <property type="entry name" value="FN3"/>
    <property type="match status" value="5"/>
</dbReference>
<dbReference type="PROSITE" id="PS51175">
    <property type="entry name" value="CBM6"/>
    <property type="match status" value="2"/>
</dbReference>
<feature type="domain" description="CBM6" evidence="6">
    <location>
        <begin position="1022"/>
        <end position="1146"/>
    </location>
</feature>
<proteinExistence type="predicted"/>
<dbReference type="SMART" id="SM00060">
    <property type="entry name" value="FN3"/>
    <property type="match status" value="5"/>
</dbReference>
<reference evidence="7" key="1">
    <citation type="submission" date="2021-04" db="EMBL/GenBank/DDBJ databases">
        <title>Genome based classification of Actinospica acidithermotolerans sp. nov., an actinobacterium isolated from an Indonesian hot spring.</title>
        <authorList>
            <person name="Kusuma A.B."/>
            <person name="Putra K.E."/>
            <person name="Nafisah S."/>
            <person name="Loh J."/>
            <person name="Nouioui I."/>
            <person name="Goodfellow M."/>
        </authorList>
    </citation>
    <scope>NUCLEOTIDE SEQUENCE</scope>
    <source>
        <strain evidence="7">CSCA 57</strain>
    </source>
</reference>
<dbReference type="InterPro" id="IPR005084">
    <property type="entry name" value="CBM6"/>
</dbReference>
<dbReference type="Pfam" id="PF00041">
    <property type="entry name" value="fn3"/>
    <property type="match status" value="3"/>
</dbReference>
<name>A0A941IVF4_9ACTN</name>
<evidence type="ECO:0000259" key="5">
    <source>
        <dbReference type="PROSITE" id="PS50853"/>
    </source>
</evidence>
<keyword evidence="1" id="KW-0378">Hydrolase</keyword>
<dbReference type="Gene3D" id="2.60.40.10">
    <property type="entry name" value="Immunoglobulins"/>
    <property type="match status" value="5"/>
</dbReference>
<sequence>MSRLFHPPRRARVPRRRATALLTGLVLSAAALAGVASAEPATAASTTYTPVGSGVPARPAAPATPDSSLTAHALTAATGALDNPDKGLVTYFSAGDNENSTTEYPHSMQWSYFALSQVMTDANNCQDYDWSAVDAVLNEVASYGNTAAIRFYLEYPSGSPADGIPACFTGHVSTRADSYWDTTSPDYDSPFLLSAVGNFISALAARYDGDPRIGFIQAGIVGLWGENHTWPYNGDPASGGYPDYMPTNADFTKIVDDFADDFHRTQVEVRYPYTAGGAASGLDIGYHDDSFCAIEGQGVTLPESLGGASYSQLQLDLNQGTENKWITSSMGGEVYPPIQSDAFTNYPSGSSANDVDDMGDCINLTHATWMLDQGSQSTSATDPGTDAAVEAMGYDFTANNAYFKPTTSGTAEVGVQISNTGVAPFYYPWTMSLGLENSSGQIVQTWNTPWDIRTVMPTTIQPYPDWNVSGSPSSIPYGYPQYFQTQVNLSGVAAGNYQWVLKVDNPLASVSTAAKPLLFSNATQNANGWLGLGSVTVGTATAGTAPSAPTGLTASGTASTINLSWTAPSGGATGYQILRDGTVIATTSSTSYTDPSLPVSSAHSYTVKAFDAAGDTSAASTAVSASTTNGTDTTAPSAPANLAGSNVTGDSATLSWTQSSDDTGVAGYHVYRNGTLVGSTTFANYTDIELAGATAYQYTVKAYDPSGNVSASSSPVNITTGASLATTAPGAPTALASPSQTGSAIDLSWTAPTSTGGLGAIAGYDVYRNGTLVGTTTATEQGTAGAATPTIYTDTGLAAGTSYTYTVKAFDAAGDTSAASTSVSASTVSLSASGSTPSVPTGLTSPSQTASSISLSWTASTGSSGVAGYDVYRNGTKVGTSTSTSYTDTGLTASTSYTYTVDAYDSAGDTSAQSSSVTVSTAAATCTTCSPPSVPSGVTADQESSSSVQISWGASSGGAGVAGYDVYRNGTKVGTSTSTSYTDTGLSASTSYTYTVAAYDSSNDTSAQSGGLAVATVASGTTGYEAESTANTLAGGATIASCSACSGGQEVGYVGEGGTLTFPNVSATSAGSYTLTVKYIDGDAGRNATLTVNGTASTVTFTGTNNSNWTTLQTKTVTVTLNAGTNTIEFSNASAYAPDFDQITLNSGGSSGSSGTVYEADASANTLAGGAVVQTCSACLDGKAVGYIGEGGTLTFTNVTEATAGNYPLTIAYIDGDSGRSATLTVNGTATTVSFTGTGDGNWNNVQTKTVTVTLKAGTNTIEFSNASAYAPDIDHIVV</sequence>
<keyword evidence="2" id="KW-0624">Polysaccharide degradation</keyword>
<dbReference type="GO" id="GO:0030246">
    <property type="term" value="F:carbohydrate binding"/>
    <property type="evidence" value="ECO:0007669"/>
    <property type="project" value="InterPro"/>
</dbReference>
<evidence type="ECO:0000256" key="4">
    <source>
        <dbReference type="SAM" id="SignalP"/>
    </source>
</evidence>
<dbReference type="EMBL" id="JAGSOG010000180">
    <property type="protein sequence ID" value="MBR7837086.1"/>
    <property type="molecule type" value="Genomic_DNA"/>
</dbReference>
<feature type="domain" description="Fibronectin type-III" evidence="5">
    <location>
        <begin position="839"/>
        <end position="924"/>
    </location>
</feature>
<evidence type="ECO:0000313" key="8">
    <source>
        <dbReference type="Proteomes" id="UP000675781"/>
    </source>
</evidence>
<feature type="region of interest" description="Disordered" evidence="3">
    <location>
        <begin position="47"/>
        <end position="68"/>
    </location>
</feature>
<dbReference type="Gene3D" id="3.20.20.80">
    <property type="entry name" value="Glycosidases"/>
    <property type="match status" value="1"/>
</dbReference>
<dbReference type="Proteomes" id="UP000675781">
    <property type="component" value="Unassembled WGS sequence"/>
</dbReference>
<dbReference type="InterPro" id="IPR032267">
    <property type="entry name" value="DUF4832"/>
</dbReference>
<evidence type="ECO:0000256" key="3">
    <source>
        <dbReference type="SAM" id="MobiDB-lite"/>
    </source>
</evidence>
<feature type="chain" id="PRO_5039343782" evidence="4">
    <location>
        <begin position="34"/>
        <end position="1279"/>
    </location>
</feature>
<accession>A0A941IVF4</accession>
<evidence type="ECO:0000256" key="2">
    <source>
        <dbReference type="ARBA" id="ARBA00023326"/>
    </source>
</evidence>
<keyword evidence="8" id="KW-1185">Reference proteome</keyword>
<dbReference type="Gene3D" id="2.60.120.260">
    <property type="entry name" value="Galactose-binding domain-like"/>
    <property type="match status" value="2"/>
</dbReference>
<feature type="domain" description="CBM6" evidence="6">
    <location>
        <begin position="1156"/>
        <end position="1279"/>
    </location>
</feature>
<comment type="caution">
    <text evidence="7">The sequence shown here is derived from an EMBL/GenBank/DDBJ whole genome shotgun (WGS) entry which is preliminary data.</text>
</comment>
<dbReference type="SUPFAM" id="SSF49265">
    <property type="entry name" value="Fibronectin type III"/>
    <property type="match status" value="3"/>
</dbReference>
<dbReference type="GO" id="GO:0016798">
    <property type="term" value="F:hydrolase activity, acting on glycosyl bonds"/>
    <property type="evidence" value="ECO:0007669"/>
    <property type="project" value="UniProtKB-KW"/>
</dbReference>
<evidence type="ECO:0000256" key="1">
    <source>
        <dbReference type="ARBA" id="ARBA00023295"/>
    </source>
</evidence>
<dbReference type="GO" id="GO:0000272">
    <property type="term" value="P:polysaccharide catabolic process"/>
    <property type="evidence" value="ECO:0007669"/>
    <property type="project" value="UniProtKB-KW"/>
</dbReference>
<feature type="domain" description="Fibronectin type-III" evidence="5">
    <location>
        <begin position="545"/>
        <end position="630"/>
    </location>
</feature>
<keyword evidence="1" id="KW-0326">Glycosidase</keyword>
<evidence type="ECO:0000259" key="6">
    <source>
        <dbReference type="PROSITE" id="PS51175"/>
    </source>
</evidence>
<dbReference type="AlphaFoldDB" id="A0A941IVF4"/>
<evidence type="ECO:0000313" key="7">
    <source>
        <dbReference type="EMBL" id="MBR7837086.1"/>
    </source>
</evidence>
<dbReference type="GO" id="GO:0016020">
    <property type="term" value="C:membrane"/>
    <property type="evidence" value="ECO:0007669"/>
    <property type="project" value="UniProtKB-SubCell"/>
</dbReference>
<feature type="domain" description="Fibronectin type-III" evidence="5">
    <location>
        <begin position="934"/>
        <end position="1020"/>
    </location>
</feature>
<dbReference type="InterPro" id="IPR008979">
    <property type="entry name" value="Galactose-bd-like_sf"/>
</dbReference>
<gene>
    <name evidence="7" type="ORF">KDL01_27665</name>
</gene>
<protein>
    <submittedName>
        <fullName evidence="7">Fibronectin type III domain-containing protein</fullName>
    </submittedName>
</protein>